<sequence>MLRVYHLVLGAILLALTPVGVKTILPNFSAEVVEKPNSVVETTHSSPSQTTTGITSSTMEGNTWQKILGKTPTPKGWEVVPCQVNPSLLCVSSQGKLLGTVEIGVYPVKENQKFQKNLTDAGIPLGSQLDYQSPDYQNKLLIALQTWVADFNASFVKDRRDVHGNKIIFSAYPPQPALVGKLQGIRYGFVGLSPEGGVEELHISHVTFDGTAIYVMTTAFGADSVTGKFEELENLAIFQAYFSAIASNLKLPM</sequence>
<accession>A0ABT5ASP2</accession>
<dbReference type="Proteomes" id="UP001212499">
    <property type="component" value="Unassembled WGS sequence"/>
</dbReference>
<evidence type="ECO:0000313" key="2">
    <source>
        <dbReference type="Proteomes" id="UP001212499"/>
    </source>
</evidence>
<evidence type="ECO:0000313" key="1">
    <source>
        <dbReference type="EMBL" id="MDB9539707.1"/>
    </source>
</evidence>
<name>A0ABT5ASP2_9CYAN</name>
<dbReference type="EMBL" id="JAQMUH010000096">
    <property type="protein sequence ID" value="MDB9539707.1"/>
    <property type="molecule type" value="Genomic_DNA"/>
</dbReference>
<dbReference type="RefSeq" id="WP_271732663.1">
    <property type="nucleotide sequence ID" value="NZ_JANQDP010000098.1"/>
</dbReference>
<keyword evidence="2" id="KW-1185">Reference proteome</keyword>
<proteinExistence type="predicted"/>
<comment type="caution">
    <text evidence="1">The sequence shown here is derived from an EMBL/GenBank/DDBJ whole genome shotgun (WGS) entry which is preliminary data.</text>
</comment>
<reference evidence="1 2" key="1">
    <citation type="submission" date="2023-01" db="EMBL/GenBank/DDBJ databases">
        <title>Genomes from the Australian National Cyanobacteria Reference Collection.</title>
        <authorList>
            <person name="Willis A."/>
            <person name="Lee E.M.F."/>
        </authorList>
    </citation>
    <scope>NUCLEOTIDE SEQUENCE [LARGE SCALE GENOMIC DNA]</scope>
    <source>
        <strain evidence="1 2">CS-1033</strain>
    </source>
</reference>
<gene>
    <name evidence="1" type="ORF">PN457_08570</name>
</gene>
<protein>
    <submittedName>
        <fullName evidence="1">Uncharacterized protein</fullName>
    </submittedName>
</protein>
<organism evidence="1 2">
    <name type="scientific">Anabaenopsis arnoldii</name>
    <dbReference type="NCBI Taxonomy" id="2152938"/>
    <lineage>
        <taxon>Bacteria</taxon>
        <taxon>Bacillati</taxon>
        <taxon>Cyanobacteriota</taxon>
        <taxon>Cyanophyceae</taxon>
        <taxon>Nostocales</taxon>
        <taxon>Nodulariaceae</taxon>
        <taxon>Anabaenopsis</taxon>
    </lineage>
</organism>